<dbReference type="Proteomes" id="UP000594778">
    <property type="component" value="Chromosome"/>
</dbReference>
<evidence type="ECO:0000313" key="2">
    <source>
        <dbReference type="EMBL" id="QPS10069.1"/>
    </source>
</evidence>
<dbReference type="AlphaFoldDB" id="A0A7T2S6Z3"/>
<organism evidence="2 3">
    <name type="scientific">Delftia acidovorans</name>
    <name type="common">Pseudomonas acidovorans</name>
    <name type="synonym">Comamonas acidovorans</name>
    <dbReference type="NCBI Taxonomy" id="80866"/>
    <lineage>
        <taxon>Bacteria</taxon>
        <taxon>Pseudomonadati</taxon>
        <taxon>Pseudomonadota</taxon>
        <taxon>Betaproteobacteria</taxon>
        <taxon>Burkholderiales</taxon>
        <taxon>Comamonadaceae</taxon>
        <taxon>Delftia</taxon>
    </lineage>
</organism>
<evidence type="ECO:0000313" key="3">
    <source>
        <dbReference type="Proteomes" id="UP000594778"/>
    </source>
</evidence>
<protein>
    <recommendedName>
        <fullName evidence="4">DUF2946 domain-containing protein</fullName>
    </recommendedName>
</protein>
<feature type="region of interest" description="Disordered" evidence="1">
    <location>
        <begin position="71"/>
        <end position="116"/>
    </location>
</feature>
<proteinExistence type="predicted"/>
<dbReference type="EMBL" id="CP065668">
    <property type="protein sequence ID" value="QPS10069.1"/>
    <property type="molecule type" value="Genomic_DNA"/>
</dbReference>
<gene>
    <name evidence="2" type="ORF">I6G66_08730</name>
</gene>
<evidence type="ECO:0008006" key="4">
    <source>
        <dbReference type="Google" id="ProtNLM"/>
    </source>
</evidence>
<accession>A0A7T2S6Z3</accession>
<sequence length="171" mass="17046">MRRPLSIVLVLLLVLRGLLGDAMAMGAAPVMSALAPAAASAPALDPASALHHHAPEIASAIAREVALEITQSPDSPEQHHAAHVADHGPDHASHAEHSAGCAPQAGGHPGGSCGEHEHGPSCTLCGICHSALFTPGQIGSDGAAPSAALRPQGSARFASAAKLQAIKPPIS</sequence>
<evidence type="ECO:0000256" key="1">
    <source>
        <dbReference type="SAM" id="MobiDB-lite"/>
    </source>
</evidence>
<name>A0A7T2S6Z3_DELAC</name>
<feature type="compositionally biased region" description="Basic and acidic residues" evidence="1">
    <location>
        <begin position="76"/>
        <end position="97"/>
    </location>
</feature>
<reference evidence="2 3" key="1">
    <citation type="submission" date="2020-12" db="EMBL/GenBank/DDBJ databases">
        <title>FDA dAtabase for Regulatory Grade micrObial Sequences (FDA-ARGOS): Supporting development and validation of Infectious Disease Dx tests.</title>
        <authorList>
            <person name="Sproer C."/>
            <person name="Gronow S."/>
            <person name="Severitt S."/>
            <person name="Schroder I."/>
            <person name="Tallon L."/>
            <person name="Sadzewicz L."/>
            <person name="Zhao X."/>
            <person name="Boylan J."/>
            <person name="Ott S."/>
            <person name="Bowen H."/>
            <person name="Vavikolanu K."/>
            <person name="Mehta A."/>
            <person name="Aluvathingal J."/>
            <person name="Nadendla S."/>
            <person name="Lowell S."/>
            <person name="Myers T."/>
            <person name="Yan Y."/>
            <person name="Sichtig H."/>
        </authorList>
    </citation>
    <scope>NUCLEOTIDE SEQUENCE [LARGE SCALE GENOMIC DNA]</scope>
    <source>
        <strain evidence="2 3">FDAARGOS_909</strain>
    </source>
</reference>